<gene>
    <name evidence="2" type="ORF">ESZ26_11945</name>
    <name evidence="3" type="ORF">ESZ27_09180</name>
</gene>
<evidence type="ECO:0000259" key="1">
    <source>
        <dbReference type="Pfam" id="PF03432"/>
    </source>
</evidence>
<evidence type="ECO:0000313" key="5">
    <source>
        <dbReference type="Proteomes" id="UP000321917"/>
    </source>
</evidence>
<evidence type="ECO:0000313" key="4">
    <source>
        <dbReference type="Proteomes" id="UP000321525"/>
    </source>
</evidence>
<dbReference type="InterPro" id="IPR005094">
    <property type="entry name" value="Endonuclease_MobA/VirD2"/>
</dbReference>
<name>A0A5C6QEN1_9GAMM</name>
<evidence type="ECO:0000313" key="3">
    <source>
        <dbReference type="EMBL" id="TWX67446.1"/>
    </source>
</evidence>
<dbReference type="EMBL" id="VOLQ01000014">
    <property type="protein sequence ID" value="TWX67446.1"/>
    <property type="molecule type" value="Genomic_DNA"/>
</dbReference>
<dbReference type="RefSeq" id="WP_146799739.1">
    <property type="nucleotide sequence ID" value="NZ_VOLP01000014.1"/>
</dbReference>
<dbReference type="EMBL" id="VOLR01000015">
    <property type="protein sequence ID" value="TWX58394.1"/>
    <property type="molecule type" value="Genomic_DNA"/>
</dbReference>
<evidence type="ECO:0000313" key="2">
    <source>
        <dbReference type="EMBL" id="TWX58394.1"/>
    </source>
</evidence>
<organism evidence="3 5">
    <name type="scientific">Colwellia hornerae</name>
    <dbReference type="NCBI Taxonomy" id="89402"/>
    <lineage>
        <taxon>Bacteria</taxon>
        <taxon>Pseudomonadati</taxon>
        <taxon>Pseudomonadota</taxon>
        <taxon>Gammaproteobacteria</taxon>
        <taxon>Alteromonadales</taxon>
        <taxon>Colwelliaceae</taxon>
        <taxon>Colwellia</taxon>
    </lineage>
</organism>
<dbReference type="Pfam" id="PF03432">
    <property type="entry name" value="Relaxase"/>
    <property type="match status" value="1"/>
</dbReference>
<dbReference type="AlphaFoldDB" id="A0A5C6QEN1"/>
<reference evidence="3 5" key="1">
    <citation type="submission" date="2019-07" db="EMBL/GenBank/DDBJ databases">
        <title>Genomes of sea-ice associated Colwellia species.</title>
        <authorList>
            <person name="Bowman J.P."/>
        </authorList>
    </citation>
    <scope>NUCLEOTIDE SEQUENCE [LARGE SCALE GENOMIC DNA]</scope>
    <source>
        <strain evidence="2 4">ACAM 607</strain>
        <strain evidence="3 5">IC036</strain>
    </source>
</reference>
<dbReference type="OrthoDB" id="915634at2"/>
<protein>
    <recommendedName>
        <fullName evidence="1">MobA/VirD2-like nuclease domain-containing protein</fullName>
    </recommendedName>
</protein>
<keyword evidence="4" id="KW-1185">Reference proteome</keyword>
<sequence length="425" mass="48989">MIIEFIKHKKGCNRGRVKILIKYVCGEIKHIRETSNFEITKEKIDFVGSSTSLPVLNPLIAFENGQQIKLSGKEADLEPIINEFIEAESKNTRVKLPFEHIVISLQKGESLNLIQWDLLIRDLTEKLGLTDHHWISLRHNDTAHQHCHIICSTICNSPPHQRLVFGNNFKSSALIRNELEKKYNLNHDHNPYSDGPGKVINNAKYKTKKQSIRHAIDNILKDKEGKLSLPKFIEKLTNKGIGCFAQTRSDAVRGLSFTLGTFKVTGSKLGIGYSWKSLQERGIYYDSKEHQSSVEKSNNFEKKITNEIENFSLPRQPSKGSKNLLIKTIRLKVSSKSIRLSHYAEKGNSLWGLWIKIPLSFKGKTKEQIESDINFHKMLRTILSLYFRWLKVRSEEKNLAWERIKPFIKRFDPPSEIVEENTFTP</sequence>
<proteinExistence type="predicted"/>
<dbReference type="Proteomes" id="UP000321525">
    <property type="component" value="Unassembled WGS sequence"/>
</dbReference>
<feature type="domain" description="MobA/VirD2-like nuclease" evidence="1">
    <location>
        <begin position="66"/>
        <end position="185"/>
    </location>
</feature>
<accession>A0A5C6QEN1</accession>
<comment type="caution">
    <text evidence="3">The sequence shown here is derived from an EMBL/GenBank/DDBJ whole genome shotgun (WGS) entry which is preliminary data.</text>
</comment>
<dbReference type="Proteomes" id="UP000321917">
    <property type="component" value="Unassembled WGS sequence"/>
</dbReference>